<protein>
    <recommendedName>
        <fullName evidence="2 7">Aminomethyltransferase</fullName>
        <ecNumber evidence="2 7">2.1.2.10</ecNumber>
    </recommendedName>
    <alternativeName>
        <fullName evidence="5 7">Glycine cleavage system T protein</fullName>
    </alternativeName>
</protein>
<dbReference type="Pfam" id="PF08669">
    <property type="entry name" value="GCV_T_C"/>
    <property type="match status" value="1"/>
</dbReference>
<dbReference type="NCBIfam" id="TIGR00528">
    <property type="entry name" value="gcvT"/>
    <property type="match status" value="1"/>
</dbReference>
<evidence type="ECO:0000256" key="8">
    <source>
        <dbReference type="PIRSR" id="PIRSR006487-1"/>
    </source>
</evidence>
<dbReference type="Gene3D" id="2.40.30.110">
    <property type="entry name" value="Aminomethyltransferase beta-barrel domains"/>
    <property type="match status" value="1"/>
</dbReference>
<dbReference type="Pfam" id="PF01571">
    <property type="entry name" value="GCV_T"/>
    <property type="match status" value="1"/>
</dbReference>
<evidence type="ECO:0000256" key="1">
    <source>
        <dbReference type="ARBA" id="ARBA00008609"/>
    </source>
</evidence>
<dbReference type="EMBL" id="PISP01000003">
    <property type="protein sequence ID" value="PKD43394.1"/>
    <property type="molecule type" value="Genomic_DNA"/>
</dbReference>
<dbReference type="Gene3D" id="3.30.70.1400">
    <property type="entry name" value="Aminomethyltransferase beta-barrel domains"/>
    <property type="match status" value="1"/>
</dbReference>
<keyword evidence="3 7" id="KW-0032">Aminotransferase</keyword>
<evidence type="ECO:0000313" key="12">
    <source>
        <dbReference type="Proteomes" id="UP000233398"/>
    </source>
</evidence>
<dbReference type="FunFam" id="3.30.70.1400:FF:000001">
    <property type="entry name" value="Aminomethyltransferase"/>
    <property type="match status" value="1"/>
</dbReference>
<accession>A0A2N0VGV5</accession>
<dbReference type="PANTHER" id="PTHR43757">
    <property type="entry name" value="AMINOMETHYLTRANSFERASE"/>
    <property type="match status" value="1"/>
</dbReference>
<reference evidence="11 12" key="1">
    <citation type="submission" date="2017-11" db="EMBL/GenBank/DDBJ databases">
        <title>Rhodohalobacter 15182 sp. nov., isolated from a salt lake.</title>
        <authorList>
            <person name="Han S."/>
        </authorList>
    </citation>
    <scope>NUCLEOTIDE SEQUENCE [LARGE SCALE GENOMIC DNA]</scope>
    <source>
        <strain evidence="11 12">15182</strain>
    </source>
</reference>
<feature type="domain" description="Aminomethyltransferase C-terminal" evidence="10">
    <location>
        <begin position="284"/>
        <end position="364"/>
    </location>
</feature>
<evidence type="ECO:0000256" key="3">
    <source>
        <dbReference type="ARBA" id="ARBA00022576"/>
    </source>
</evidence>
<comment type="similarity">
    <text evidence="1 7">Belongs to the GcvT family.</text>
</comment>
<sequence length="365" mass="40332">MSKRTPFYQEHEKLGAKIIDFGGFDMPVQYEGIKQEHMAVRENAGLFDVSHMGEFFVRGPEALNLIQKVTINDASKLVPGKAQYTAMCYEDGGIVDDLLVYKLSDDEYMLVVNASNIEKDWDWITGQNSMNAEIENRSDDYALLALQGPKATEILQKLTETDVSAIKFYTFETGAVADQPGVIISATGYTGEKGFELYIDTKKADAGKIWSEIMKAGKEFGLEPAGLGARDTLRLEMGFALYGNDITKDTNPLEAGLGWLTKLDKGDFVGKEALIEIKEKGKNRKLTGFVIDEGRNVPRSGYKILDSDGNEIGFVTSGTQSISLNKGIGMGYIDIDHAKEGEQVNIQIRKKEVSATVSKPPFYKK</sequence>
<evidence type="ECO:0000259" key="9">
    <source>
        <dbReference type="Pfam" id="PF01571"/>
    </source>
</evidence>
<dbReference type="InterPro" id="IPR006223">
    <property type="entry name" value="GcvT"/>
</dbReference>
<feature type="domain" description="GCVT N-terminal" evidence="9">
    <location>
        <begin position="7"/>
        <end position="265"/>
    </location>
</feature>
<name>A0A2N0VGV5_9BACT</name>
<dbReference type="NCBIfam" id="NF001567">
    <property type="entry name" value="PRK00389.1"/>
    <property type="match status" value="1"/>
</dbReference>
<dbReference type="InterPro" id="IPR029043">
    <property type="entry name" value="GcvT/YgfZ_C"/>
</dbReference>
<keyword evidence="12" id="KW-1185">Reference proteome</keyword>
<dbReference type="FunFam" id="4.10.1250.10:FF:000001">
    <property type="entry name" value="Aminomethyltransferase"/>
    <property type="match status" value="1"/>
</dbReference>
<dbReference type="InterPro" id="IPR028896">
    <property type="entry name" value="GcvT/YgfZ/DmdA"/>
</dbReference>
<dbReference type="EC" id="2.1.2.10" evidence="2 7"/>
<evidence type="ECO:0000256" key="7">
    <source>
        <dbReference type="HAMAP-Rule" id="MF_00259"/>
    </source>
</evidence>
<gene>
    <name evidence="7 11" type="primary">gcvT</name>
    <name evidence="11" type="ORF">CWD77_12370</name>
</gene>
<comment type="subunit">
    <text evidence="7">The glycine cleavage system is composed of four proteins: P, T, L and H.</text>
</comment>
<dbReference type="PANTHER" id="PTHR43757:SF2">
    <property type="entry name" value="AMINOMETHYLTRANSFERASE, MITOCHONDRIAL"/>
    <property type="match status" value="1"/>
</dbReference>
<dbReference type="InterPro" id="IPR013977">
    <property type="entry name" value="GcvT_C"/>
</dbReference>
<dbReference type="InterPro" id="IPR006222">
    <property type="entry name" value="GCVT_N"/>
</dbReference>
<dbReference type="Gene3D" id="4.10.1250.10">
    <property type="entry name" value="Aminomethyltransferase fragment"/>
    <property type="match status" value="1"/>
</dbReference>
<evidence type="ECO:0000256" key="5">
    <source>
        <dbReference type="ARBA" id="ARBA00031395"/>
    </source>
</evidence>
<evidence type="ECO:0000256" key="6">
    <source>
        <dbReference type="ARBA" id="ARBA00047665"/>
    </source>
</evidence>
<dbReference type="PIRSF" id="PIRSF006487">
    <property type="entry name" value="GcvT"/>
    <property type="match status" value="1"/>
</dbReference>
<evidence type="ECO:0000259" key="10">
    <source>
        <dbReference type="Pfam" id="PF08669"/>
    </source>
</evidence>
<dbReference type="AlphaFoldDB" id="A0A2N0VGV5"/>
<dbReference type="InterPro" id="IPR027266">
    <property type="entry name" value="TrmE/GcvT-like"/>
</dbReference>
<proteinExistence type="inferred from homology"/>
<evidence type="ECO:0000313" key="11">
    <source>
        <dbReference type="EMBL" id="PKD43394.1"/>
    </source>
</evidence>
<organism evidence="11 12">
    <name type="scientific">Rhodohalobacter barkolensis</name>
    <dbReference type="NCBI Taxonomy" id="2053187"/>
    <lineage>
        <taxon>Bacteria</taxon>
        <taxon>Pseudomonadati</taxon>
        <taxon>Balneolota</taxon>
        <taxon>Balneolia</taxon>
        <taxon>Balneolales</taxon>
        <taxon>Balneolaceae</taxon>
        <taxon>Rhodohalobacter</taxon>
    </lineage>
</organism>
<dbReference type="InterPro" id="IPR022903">
    <property type="entry name" value="GcvT_bac"/>
</dbReference>
<dbReference type="OrthoDB" id="9774591at2"/>
<dbReference type="GO" id="GO:0019464">
    <property type="term" value="P:glycine decarboxylation via glycine cleavage system"/>
    <property type="evidence" value="ECO:0007669"/>
    <property type="project" value="UniProtKB-UniRule"/>
</dbReference>
<keyword evidence="4 7" id="KW-0808">Transferase</keyword>
<dbReference type="SUPFAM" id="SSF103025">
    <property type="entry name" value="Folate-binding domain"/>
    <property type="match status" value="1"/>
</dbReference>
<dbReference type="Gene3D" id="3.30.1360.120">
    <property type="entry name" value="Probable tRNA modification gtpase trme, domain 1"/>
    <property type="match status" value="1"/>
</dbReference>
<dbReference type="GO" id="GO:0008483">
    <property type="term" value="F:transaminase activity"/>
    <property type="evidence" value="ECO:0007669"/>
    <property type="project" value="UniProtKB-KW"/>
</dbReference>
<dbReference type="HAMAP" id="MF_00259">
    <property type="entry name" value="GcvT"/>
    <property type="match status" value="1"/>
</dbReference>
<feature type="binding site" evidence="8">
    <location>
        <position position="196"/>
    </location>
    <ligand>
        <name>substrate</name>
    </ligand>
</feature>
<dbReference type="Proteomes" id="UP000233398">
    <property type="component" value="Unassembled WGS sequence"/>
</dbReference>
<dbReference type="GO" id="GO:0005960">
    <property type="term" value="C:glycine cleavage complex"/>
    <property type="evidence" value="ECO:0007669"/>
    <property type="project" value="InterPro"/>
</dbReference>
<evidence type="ECO:0000256" key="4">
    <source>
        <dbReference type="ARBA" id="ARBA00022679"/>
    </source>
</evidence>
<comment type="catalytic activity">
    <reaction evidence="6 7">
        <text>N(6)-[(R)-S(8)-aminomethyldihydrolipoyl]-L-lysyl-[protein] + (6S)-5,6,7,8-tetrahydrofolate = N(6)-[(R)-dihydrolipoyl]-L-lysyl-[protein] + (6R)-5,10-methylene-5,6,7,8-tetrahydrofolate + NH4(+)</text>
        <dbReference type="Rhea" id="RHEA:16945"/>
        <dbReference type="Rhea" id="RHEA-COMP:10475"/>
        <dbReference type="Rhea" id="RHEA-COMP:10492"/>
        <dbReference type="ChEBI" id="CHEBI:15636"/>
        <dbReference type="ChEBI" id="CHEBI:28938"/>
        <dbReference type="ChEBI" id="CHEBI:57453"/>
        <dbReference type="ChEBI" id="CHEBI:83100"/>
        <dbReference type="ChEBI" id="CHEBI:83143"/>
        <dbReference type="EC" id="2.1.2.10"/>
    </reaction>
</comment>
<dbReference type="SUPFAM" id="SSF101790">
    <property type="entry name" value="Aminomethyltransferase beta-barrel domain"/>
    <property type="match status" value="1"/>
</dbReference>
<evidence type="ECO:0000256" key="2">
    <source>
        <dbReference type="ARBA" id="ARBA00012616"/>
    </source>
</evidence>
<dbReference type="FunFam" id="2.40.30.110:FF:000003">
    <property type="entry name" value="Aminomethyltransferase"/>
    <property type="match status" value="1"/>
</dbReference>
<dbReference type="GO" id="GO:0004047">
    <property type="term" value="F:aminomethyltransferase activity"/>
    <property type="evidence" value="ECO:0007669"/>
    <property type="project" value="UniProtKB-UniRule"/>
</dbReference>
<comment type="function">
    <text evidence="7">The glycine cleavage system catalyzes the degradation of glycine.</text>
</comment>
<comment type="caution">
    <text evidence="11">The sequence shown here is derived from an EMBL/GenBank/DDBJ whole genome shotgun (WGS) entry which is preliminary data.</text>
</comment>
<dbReference type="GO" id="GO:0005829">
    <property type="term" value="C:cytosol"/>
    <property type="evidence" value="ECO:0007669"/>
    <property type="project" value="TreeGrafter"/>
</dbReference>
<dbReference type="RefSeq" id="WP_101073869.1">
    <property type="nucleotide sequence ID" value="NZ_PISP01000003.1"/>
</dbReference>